<keyword evidence="2" id="KW-0813">Transport</keyword>
<keyword evidence="5 7" id="KW-1133">Transmembrane helix</keyword>
<accession>A0A7J5AZ78</accession>
<dbReference type="Pfam" id="PF07690">
    <property type="entry name" value="MFS_1"/>
    <property type="match status" value="1"/>
</dbReference>
<dbReference type="InterPro" id="IPR036259">
    <property type="entry name" value="MFS_trans_sf"/>
</dbReference>
<dbReference type="SUPFAM" id="SSF103473">
    <property type="entry name" value="MFS general substrate transporter"/>
    <property type="match status" value="1"/>
</dbReference>
<evidence type="ECO:0000256" key="3">
    <source>
        <dbReference type="ARBA" id="ARBA00022475"/>
    </source>
</evidence>
<gene>
    <name evidence="9" type="ORF">F8O03_15015</name>
</gene>
<dbReference type="InterPro" id="IPR020846">
    <property type="entry name" value="MFS_dom"/>
</dbReference>
<keyword evidence="4 7" id="KW-0812">Transmembrane</keyword>
<comment type="subcellular location">
    <subcellularLocation>
        <location evidence="1">Cell membrane</location>
        <topology evidence="1">Multi-pass membrane protein</topology>
    </subcellularLocation>
</comment>
<evidence type="ECO:0000313" key="10">
    <source>
        <dbReference type="Proteomes" id="UP000490386"/>
    </source>
</evidence>
<dbReference type="PANTHER" id="PTHR23517">
    <property type="entry name" value="RESISTANCE PROTEIN MDTM, PUTATIVE-RELATED-RELATED"/>
    <property type="match status" value="1"/>
</dbReference>
<evidence type="ECO:0000256" key="2">
    <source>
        <dbReference type="ARBA" id="ARBA00022448"/>
    </source>
</evidence>
<comment type="caution">
    <text evidence="9">The sequence shown here is derived from an EMBL/GenBank/DDBJ whole genome shotgun (WGS) entry which is preliminary data.</text>
</comment>
<feature type="transmembrane region" description="Helical" evidence="7">
    <location>
        <begin position="149"/>
        <end position="169"/>
    </location>
</feature>
<feature type="transmembrane region" description="Helical" evidence="7">
    <location>
        <begin position="377"/>
        <end position="400"/>
    </location>
</feature>
<keyword evidence="3" id="KW-1003">Cell membrane</keyword>
<feature type="transmembrane region" description="Helical" evidence="7">
    <location>
        <begin position="257"/>
        <end position="277"/>
    </location>
</feature>
<dbReference type="PROSITE" id="PS50850">
    <property type="entry name" value="MFS"/>
    <property type="match status" value="1"/>
</dbReference>
<dbReference type="Gene3D" id="1.20.1250.20">
    <property type="entry name" value="MFS general substrate transporter like domains"/>
    <property type="match status" value="1"/>
</dbReference>
<evidence type="ECO:0000256" key="4">
    <source>
        <dbReference type="ARBA" id="ARBA00022692"/>
    </source>
</evidence>
<feature type="transmembrane region" description="Helical" evidence="7">
    <location>
        <begin position="107"/>
        <end position="128"/>
    </location>
</feature>
<sequence length="406" mass="41496">MSAASPSPAPRRERAWIAAAPAVLMMAWGGNQFTPLLLLYRKVEGYSALQVDLFFGAYILGLIPGFLIAGSLSDRFGRKPVMIASVALSVVAALVLALGSASPTAMMLGRLLSGVSVAFAMVVGTTWIRELSSGTVPPAVAARRASLTITGGFLLGAVVAGLVAQWAPWPTVTPYVVQLALTAIAAIALARGTETAGPRSLRPGEKRQPRPIVDVAIAPEHRRRFLTVILPMAPWVFAAPALAFAVSPAIVVERLGGLEIAFAALLTLVTLTVGFLIQPSVPRIAARVGGASGSVGLGLLAVGALIVAANVAVQSPLLACAAGVLLGGAYGICMLTGLVEVQAMAGARNLAGLTGLYYALTYIGFALPAILSALAPTFGLTSLLVTVAVVASGCAALVAFSARRTR</sequence>
<proteinExistence type="predicted"/>
<name>A0A7J5AZ78_9MICO</name>
<dbReference type="InterPro" id="IPR050171">
    <property type="entry name" value="MFS_Transporters"/>
</dbReference>
<dbReference type="RefSeq" id="WP_151424582.1">
    <property type="nucleotide sequence ID" value="NZ_WBJX01000005.1"/>
</dbReference>
<dbReference type="AlphaFoldDB" id="A0A7J5AZ78"/>
<dbReference type="EMBL" id="WBJX01000005">
    <property type="protein sequence ID" value="KAB1636868.1"/>
    <property type="molecule type" value="Genomic_DNA"/>
</dbReference>
<feature type="transmembrane region" description="Helical" evidence="7">
    <location>
        <begin position="225"/>
        <end position="251"/>
    </location>
</feature>
<dbReference type="GO" id="GO:0022857">
    <property type="term" value="F:transmembrane transporter activity"/>
    <property type="evidence" value="ECO:0007669"/>
    <property type="project" value="InterPro"/>
</dbReference>
<evidence type="ECO:0000256" key="7">
    <source>
        <dbReference type="SAM" id="Phobius"/>
    </source>
</evidence>
<evidence type="ECO:0000256" key="5">
    <source>
        <dbReference type="ARBA" id="ARBA00022989"/>
    </source>
</evidence>
<keyword evidence="6 7" id="KW-0472">Membrane</keyword>
<feature type="domain" description="Major facilitator superfamily (MFS) profile" evidence="8">
    <location>
        <begin position="15"/>
        <end position="406"/>
    </location>
</feature>
<dbReference type="OrthoDB" id="5242249at2"/>
<dbReference type="Proteomes" id="UP000490386">
    <property type="component" value="Unassembled WGS sequence"/>
</dbReference>
<feature type="transmembrane region" description="Helical" evidence="7">
    <location>
        <begin position="81"/>
        <end position="101"/>
    </location>
</feature>
<protein>
    <submittedName>
        <fullName evidence="9">MFS transporter</fullName>
    </submittedName>
</protein>
<dbReference type="InterPro" id="IPR011701">
    <property type="entry name" value="MFS"/>
</dbReference>
<dbReference type="PANTHER" id="PTHR23517:SF13">
    <property type="entry name" value="MAJOR FACILITATOR SUPERFAMILY MFS_1"/>
    <property type="match status" value="1"/>
</dbReference>
<reference evidence="9 10" key="1">
    <citation type="submission" date="2019-09" db="EMBL/GenBank/DDBJ databases">
        <title>Phylogeny of genus Pseudoclavibacter and closely related genus.</title>
        <authorList>
            <person name="Li Y."/>
        </authorList>
    </citation>
    <scope>NUCLEOTIDE SEQUENCE [LARGE SCALE GENOMIC DNA]</scope>
    <source>
        <strain evidence="9 10">THG-MD12</strain>
    </source>
</reference>
<feature type="transmembrane region" description="Helical" evidence="7">
    <location>
        <begin position="175"/>
        <end position="192"/>
    </location>
</feature>
<keyword evidence="10" id="KW-1185">Reference proteome</keyword>
<evidence type="ECO:0000256" key="6">
    <source>
        <dbReference type="ARBA" id="ARBA00023136"/>
    </source>
</evidence>
<feature type="transmembrane region" description="Helical" evidence="7">
    <location>
        <begin position="350"/>
        <end position="371"/>
    </location>
</feature>
<evidence type="ECO:0000256" key="1">
    <source>
        <dbReference type="ARBA" id="ARBA00004651"/>
    </source>
</evidence>
<feature type="transmembrane region" description="Helical" evidence="7">
    <location>
        <begin position="284"/>
        <end position="309"/>
    </location>
</feature>
<evidence type="ECO:0000313" key="9">
    <source>
        <dbReference type="EMBL" id="KAB1636868.1"/>
    </source>
</evidence>
<dbReference type="GO" id="GO:0005886">
    <property type="term" value="C:plasma membrane"/>
    <property type="evidence" value="ECO:0007669"/>
    <property type="project" value="UniProtKB-SubCell"/>
</dbReference>
<feature type="transmembrane region" description="Helical" evidence="7">
    <location>
        <begin position="315"/>
        <end position="338"/>
    </location>
</feature>
<organism evidence="9 10">
    <name type="scientific">Pseudoclavibacter terrae</name>
    <dbReference type="NCBI Taxonomy" id="1530195"/>
    <lineage>
        <taxon>Bacteria</taxon>
        <taxon>Bacillati</taxon>
        <taxon>Actinomycetota</taxon>
        <taxon>Actinomycetes</taxon>
        <taxon>Micrococcales</taxon>
        <taxon>Microbacteriaceae</taxon>
        <taxon>Pseudoclavibacter</taxon>
    </lineage>
</organism>
<feature type="transmembrane region" description="Helical" evidence="7">
    <location>
        <begin position="53"/>
        <end position="69"/>
    </location>
</feature>
<evidence type="ECO:0000259" key="8">
    <source>
        <dbReference type="PROSITE" id="PS50850"/>
    </source>
</evidence>